<dbReference type="RefSeq" id="WP_098038462.1">
    <property type="nucleotide sequence ID" value="NZ_CWGJ01000013.1"/>
</dbReference>
<proteinExistence type="predicted"/>
<dbReference type="AlphaFoldDB" id="A0A0H5DPU4"/>
<accession>A0A0H5DPU4</accession>
<dbReference type="Proteomes" id="UP000220251">
    <property type="component" value="Unassembled WGS sequence"/>
</dbReference>
<sequence length="287" mass="32470">MRIYFDSNIRHIGFFEPVVYLKKERLSGLSSFLWNLGEFADRMCYLGNSTTYISEAASVTYLKAKIKPMSCYSLQEESGIKALFFKVAKAAALLFLFPLLFLLKLYYKAFCIQGCLVTDRYLLDPEKIGEGLQTKREVLCIIEELFNYFEGVRLPSPIAESLSNRMFEEWVKLRSLEECFGYLAALELSLILALSSGEGSRPGILTQMGKPRGGRVLTENVLRILANAWGRILSDPGVLSLDDMKGPISTFSRLALILFLKSPSAIEVADRNRVIRALQLYDIVPDW</sequence>
<name>A0A0H5DPU4_9BACT</name>
<gene>
    <name evidence="1" type="ORF">ELAC_1255</name>
</gene>
<dbReference type="EMBL" id="CWGJ01000013">
    <property type="protein sequence ID" value="CRX38596.1"/>
    <property type="molecule type" value="Genomic_DNA"/>
</dbReference>
<protein>
    <submittedName>
        <fullName evidence="1">Uncharacterized protein</fullName>
    </submittedName>
</protein>
<reference evidence="2" key="1">
    <citation type="submission" date="2015-06" db="EMBL/GenBank/DDBJ databases">
        <authorList>
            <person name="Bertelli C."/>
        </authorList>
    </citation>
    <scope>NUCLEOTIDE SEQUENCE [LARGE SCALE GENOMIC DNA]</scope>
    <source>
        <strain evidence="2">CRIB-30</strain>
    </source>
</reference>
<evidence type="ECO:0000313" key="2">
    <source>
        <dbReference type="Proteomes" id="UP000220251"/>
    </source>
</evidence>
<evidence type="ECO:0000313" key="1">
    <source>
        <dbReference type="EMBL" id="CRX38596.1"/>
    </source>
</evidence>
<organism evidence="1 2">
    <name type="scientific">Estrella lausannensis</name>
    <dbReference type="NCBI Taxonomy" id="483423"/>
    <lineage>
        <taxon>Bacteria</taxon>
        <taxon>Pseudomonadati</taxon>
        <taxon>Chlamydiota</taxon>
        <taxon>Chlamydiia</taxon>
        <taxon>Parachlamydiales</taxon>
        <taxon>Candidatus Criblamydiaceae</taxon>
        <taxon>Estrella</taxon>
    </lineage>
</organism>
<keyword evidence="2" id="KW-1185">Reference proteome</keyword>